<proteinExistence type="inferred from homology"/>
<evidence type="ECO:0000256" key="6">
    <source>
        <dbReference type="ARBA" id="ARBA00022839"/>
    </source>
</evidence>
<dbReference type="HAMAP" id="MF_01451">
    <property type="entry name" value="AddA"/>
    <property type="match status" value="1"/>
</dbReference>
<dbReference type="EMBL" id="PRDG01000001">
    <property type="protein sequence ID" value="MBP2622584.1"/>
    <property type="molecule type" value="Genomic_DNA"/>
</dbReference>
<dbReference type="RefSeq" id="WP_209626597.1">
    <property type="nucleotide sequence ID" value="NZ_PRDG01000001.1"/>
</dbReference>
<keyword evidence="1 13" id="KW-0540">Nuclease</keyword>
<dbReference type="InterPro" id="IPR000212">
    <property type="entry name" value="DNA_helicase_UvrD/REP"/>
</dbReference>
<dbReference type="InterPro" id="IPR014017">
    <property type="entry name" value="DNA_helicase_UvrD-like_C"/>
</dbReference>
<dbReference type="InterPro" id="IPR014152">
    <property type="entry name" value="AddA"/>
</dbReference>
<dbReference type="PROSITE" id="PS51198">
    <property type="entry name" value="UVRD_HELICASE_ATP_BIND"/>
    <property type="match status" value="1"/>
</dbReference>
<keyword evidence="15" id="KW-0175">Coiled coil</keyword>
<dbReference type="PROSITE" id="PS51217">
    <property type="entry name" value="UVRD_HELICASE_CTER"/>
    <property type="match status" value="1"/>
</dbReference>
<dbReference type="Pfam" id="PF13361">
    <property type="entry name" value="UvrD_C"/>
    <property type="match status" value="1"/>
</dbReference>
<dbReference type="SUPFAM" id="SSF52540">
    <property type="entry name" value="P-loop containing nucleoside triphosphate hydrolases"/>
    <property type="match status" value="1"/>
</dbReference>
<dbReference type="Gene3D" id="3.40.50.300">
    <property type="entry name" value="P-loop containing nucleotide triphosphate hydrolases"/>
    <property type="match status" value="4"/>
</dbReference>
<dbReference type="Gene3D" id="1.10.486.10">
    <property type="entry name" value="PCRA, domain 4"/>
    <property type="match status" value="1"/>
</dbReference>
<dbReference type="EC" id="3.1.-.-" evidence="13"/>
<evidence type="ECO:0000259" key="16">
    <source>
        <dbReference type="PROSITE" id="PS51198"/>
    </source>
</evidence>
<keyword evidence="5 13" id="KW-0347">Helicase</keyword>
<comment type="catalytic activity">
    <reaction evidence="11 13">
        <text>Couples ATP hydrolysis with the unwinding of duplex DNA by translocating in the 3'-5' direction.</text>
        <dbReference type="EC" id="5.6.2.4"/>
    </reaction>
</comment>
<protein>
    <recommendedName>
        <fullName evidence="13">ATP-dependent helicase/nuclease subunit A</fullName>
        <ecNumber evidence="13">3.1.-.-</ecNumber>
        <ecNumber evidence="13">5.6.2.4</ecNumber>
    </recommendedName>
    <alternativeName>
        <fullName evidence="13">ATP-dependent helicase/nuclease AddA</fullName>
    </alternativeName>
    <alternativeName>
        <fullName evidence="13">DNA 3'-5' helicase AddA</fullName>
    </alternativeName>
</protein>
<dbReference type="SUPFAM" id="SSF52980">
    <property type="entry name" value="Restriction endonuclease-like"/>
    <property type="match status" value="1"/>
</dbReference>
<keyword evidence="3 13" id="KW-0227">DNA damage</keyword>
<evidence type="ECO:0000256" key="5">
    <source>
        <dbReference type="ARBA" id="ARBA00022806"/>
    </source>
</evidence>
<keyword evidence="19" id="KW-1185">Reference proteome</keyword>
<evidence type="ECO:0000256" key="1">
    <source>
        <dbReference type="ARBA" id="ARBA00022722"/>
    </source>
</evidence>
<evidence type="ECO:0000256" key="15">
    <source>
        <dbReference type="SAM" id="Coils"/>
    </source>
</evidence>
<evidence type="ECO:0000256" key="2">
    <source>
        <dbReference type="ARBA" id="ARBA00022741"/>
    </source>
</evidence>
<comment type="cofactor">
    <cofactor evidence="13">
        <name>Mg(2+)</name>
        <dbReference type="ChEBI" id="CHEBI:18420"/>
    </cofactor>
</comment>
<keyword evidence="4 13" id="KW-0378">Hydrolase</keyword>
<comment type="caution">
    <text evidence="18">The sequence shown here is derived from an EMBL/GenBank/DDBJ whole genome shotgun (WGS) entry which is preliminary data.</text>
</comment>
<comment type="catalytic activity">
    <reaction evidence="12 13">
        <text>ATP + H2O = ADP + phosphate + H(+)</text>
        <dbReference type="Rhea" id="RHEA:13065"/>
        <dbReference type="ChEBI" id="CHEBI:15377"/>
        <dbReference type="ChEBI" id="CHEBI:15378"/>
        <dbReference type="ChEBI" id="CHEBI:30616"/>
        <dbReference type="ChEBI" id="CHEBI:43474"/>
        <dbReference type="ChEBI" id="CHEBI:456216"/>
        <dbReference type="EC" id="5.6.2.4"/>
    </reaction>
</comment>
<comment type="subunit">
    <text evidence="13">Heterodimer of AddA and AddB/RexB.</text>
</comment>
<gene>
    <name evidence="13 18" type="primary">addA</name>
    <name evidence="18" type="ORF">C4K46_01370</name>
</gene>
<reference evidence="18 19" key="1">
    <citation type="submission" date="2018-02" db="EMBL/GenBank/DDBJ databases">
        <title>Draft genome sequence of Streptococcus oricebi CCUG 70868T type strain.</title>
        <authorList>
            <person name="Mendez V."/>
            <person name="Salva-Serra F."/>
            <person name="Jaen-Luchoro D."/>
            <person name="Gonzales-Siles L."/>
            <person name="Karlsson R."/>
            <person name="Engstrom-Jakobsson H."/>
            <person name="Busquets A."/>
            <person name="Gomila M."/>
            <person name="Pineiro-Iglesias B."/>
            <person name="Bennasar-Figueras A."/>
            <person name="Seeger M."/>
            <person name="Moore E."/>
        </authorList>
    </citation>
    <scope>NUCLEOTIDE SEQUENCE [LARGE SCALE GENOMIC DNA]</scope>
    <source>
        <strain evidence="18 19">CCUG 70868</strain>
    </source>
</reference>
<dbReference type="InterPro" id="IPR027417">
    <property type="entry name" value="P-loop_NTPase"/>
</dbReference>
<evidence type="ECO:0000256" key="8">
    <source>
        <dbReference type="ARBA" id="ARBA00023125"/>
    </source>
</evidence>
<sequence>MKKKAFLSPAELKGLQEAEAASSKEQKRTTEQLEAIYAWGQNILVSASAGSGKTFVMVQRIIDKILRGVSIGELFISTFTVKAAGELKERLEKELTKLLKESREHDLRQHLSQQLAELANADIGTMDSFTQKLVQKYGYLLGIAPNFRILQASSEETLLKNEVFSQLFDRYYQGPEAPLFKKLVYNFTAKGRDVTGFRDQVYRIYGFLQSTSDPKAWLEGTFLLGNQELDFDQFDQDLLAKSQQALFDLENFIKQHLDNDGPLFGKAKYLDNLADLLEDLQGLELGASKAETLRVLDLVLAKSKGVALSNLSRKADLSEIKEAYNETRKELIEEIRASKAGLYRLAYQTRYHEEAQPILELLQTFMADFAQAYLERKKEEGAFEFSDISHFAIELLENYPEVRSFYQDKYHEVMVDEYQDTNHTQERMLELLSRANNRFMVGDIKQSIYRFRQADPQIFNDKFKLYQANPQAGRLILLKENFRSHQAVLDVTNAIFKRLMDESLGEIDYNESHYLLAGSQGQRISCPQNQAEFLIYDDSQRGEEAEEQAALSSGQIAMVIKEIIRLHQEEQVPFKDITLLAASRTRNDVILQEFAKHGIPLVTDGGEDNYLQAVEVMVMLDTLRTINNPLNDYALVALLKSAMFDFKEDDLARLALQGAGDQQNFYQKIQLAIKGQGAAPQLLTSDLLAKVQRFEEHLQTWRTYAKTHSLYDLIWKIYNDRFYYDYVGALPNGANRQANLYALALRANDFEKASFKGLARFINMIDKILQAEYDLASVHLAPPKDAVQLMTVHKSKGLEFKYVFLLNLDKTFNKQDSSSPLILSRKMGIGIKYLAQVQTDQPEPGQLKKVQLSIDSLPYQRNQEELQRAHLSEQMRLLYVAMTRAEKKLYLIGKGQEEKLTDKYSQKSQKGRLTLAERQHLNSFQDWILAIEAAFSEENLAFTICYQTDQDLTPEKIGQLQEPLPALGESLKDNRQSQDIARALDILESVDRINQTYQAAINLPTVRTPSQLKELYEPLMETQGVDVMLRPRPGQLDFSLPDFSKKKQASPAQIGSALHELMQRLPLLSPMTLEQIEESLDKVGAEPAVKQALNLDKVLAFFETDLGRLILEKRDCLSREAPFAMLKEDSESGQEFVIRGIIDGYIKLEDRLVLFDYKTDKYKDPGQMRDRYRQQMDLYAEALRRSYGLDRVDKYLILLGGSQVQVLRLDD</sequence>
<dbReference type="InterPro" id="IPR011335">
    <property type="entry name" value="Restrct_endonuc-II-like"/>
</dbReference>
<evidence type="ECO:0000256" key="4">
    <source>
        <dbReference type="ARBA" id="ARBA00022801"/>
    </source>
</evidence>
<dbReference type="Proteomes" id="UP001519296">
    <property type="component" value="Unassembled WGS sequence"/>
</dbReference>
<keyword evidence="10 13" id="KW-0413">Isomerase</keyword>
<dbReference type="EC" id="5.6.2.4" evidence="13"/>
<evidence type="ECO:0000256" key="12">
    <source>
        <dbReference type="ARBA" id="ARBA00048988"/>
    </source>
</evidence>
<evidence type="ECO:0000256" key="10">
    <source>
        <dbReference type="ARBA" id="ARBA00023235"/>
    </source>
</evidence>
<keyword evidence="6 13" id="KW-0269">Exonuclease</keyword>
<evidence type="ECO:0000256" key="7">
    <source>
        <dbReference type="ARBA" id="ARBA00022840"/>
    </source>
</evidence>
<evidence type="ECO:0000256" key="11">
    <source>
        <dbReference type="ARBA" id="ARBA00034617"/>
    </source>
</evidence>
<dbReference type="PANTHER" id="PTHR11070">
    <property type="entry name" value="UVRD / RECB / PCRA DNA HELICASE FAMILY MEMBER"/>
    <property type="match status" value="1"/>
</dbReference>
<dbReference type="NCBIfam" id="TIGR02785">
    <property type="entry name" value="addA_Gpos"/>
    <property type="match status" value="1"/>
</dbReference>
<dbReference type="Pfam" id="PF00580">
    <property type="entry name" value="UvrD-helicase"/>
    <property type="match status" value="1"/>
</dbReference>
<evidence type="ECO:0000256" key="9">
    <source>
        <dbReference type="ARBA" id="ARBA00023204"/>
    </source>
</evidence>
<dbReference type="InterPro" id="IPR038726">
    <property type="entry name" value="PDDEXK_AddAB-type"/>
</dbReference>
<feature type="binding site" evidence="14">
    <location>
        <begin position="47"/>
        <end position="54"/>
    </location>
    <ligand>
        <name>ATP</name>
        <dbReference type="ChEBI" id="CHEBI:30616"/>
    </ligand>
</feature>
<dbReference type="GO" id="GO:0004386">
    <property type="term" value="F:helicase activity"/>
    <property type="evidence" value="ECO:0007669"/>
    <property type="project" value="UniProtKB-KW"/>
</dbReference>
<name>A0ABS5B178_9STRE</name>
<dbReference type="InterPro" id="IPR014016">
    <property type="entry name" value="UvrD-like_ATP-bd"/>
</dbReference>
<dbReference type="Pfam" id="PF12705">
    <property type="entry name" value="PDDEXK_1"/>
    <property type="match status" value="1"/>
</dbReference>
<evidence type="ECO:0000313" key="19">
    <source>
        <dbReference type="Proteomes" id="UP001519296"/>
    </source>
</evidence>
<dbReference type="Gene3D" id="3.90.320.10">
    <property type="match status" value="1"/>
</dbReference>
<comment type="function">
    <text evidence="13">The heterodimer acts as both an ATP-dependent DNA helicase and an ATP-dependent, dual-direction single-stranded exonuclease. Recognizes the chi site generating a DNA molecule suitable for the initiation of homologous recombination. The AddA nuclease domain is required for chi fragment generation; this subunit has the helicase and 3' -&gt; 5' nuclease activities.</text>
</comment>
<keyword evidence="2 13" id="KW-0547">Nucleotide-binding</keyword>
<comment type="similarity">
    <text evidence="13">Belongs to the helicase family. AddA subfamily.</text>
</comment>
<feature type="domain" description="UvrD-like helicase ATP-binding" evidence="16">
    <location>
        <begin position="26"/>
        <end position="485"/>
    </location>
</feature>
<evidence type="ECO:0000256" key="13">
    <source>
        <dbReference type="HAMAP-Rule" id="MF_01451"/>
    </source>
</evidence>
<dbReference type="PANTHER" id="PTHR11070:SF48">
    <property type="entry name" value="ATP-DEPENDENT HELICASE_NUCLEASE SUBUNIT A"/>
    <property type="match status" value="1"/>
</dbReference>
<dbReference type="InterPro" id="IPR011604">
    <property type="entry name" value="PDDEXK-like_dom_sf"/>
</dbReference>
<keyword evidence="9 13" id="KW-0234">DNA repair</keyword>
<keyword evidence="8 13" id="KW-0238">DNA-binding</keyword>
<dbReference type="CDD" id="cd17932">
    <property type="entry name" value="DEXQc_UvrD"/>
    <property type="match status" value="1"/>
</dbReference>
<evidence type="ECO:0000256" key="3">
    <source>
        <dbReference type="ARBA" id="ARBA00022763"/>
    </source>
</evidence>
<organism evidence="18 19">
    <name type="scientific">Streptococcus oricebi</name>
    <dbReference type="NCBI Taxonomy" id="1547447"/>
    <lineage>
        <taxon>Bacteria</taxon>
        <taxon>Bacillati</taxon>
        <taxon>Bacillota</taxon>
        <taxon>Bacilli</taxon>
        <taxon>Lactobacillales</taxon>
        <taxon>Streptococcaceae</taxon>
        <taxon>Streptococcus</taxon>
    </lineage>
</organism>
<accession>A0ABS5B178</accession>
<feature type="domain" description="UvrD-like helicase C-terminal" evidence="17">
    <location>
        <begin position="513"/>
        <end position="797"/>
    </location>
</feature>
<feature type="coiled-coil region" evidence="15">
    <location>
        <begin position="81"/>
        <end position="108"/>
    </location>
</feature>
<keyword evidence="7 13" id="KW-0067">ATP-binding</keyword>
<evidence type="ECO:0000256" key="14">
    <source>
        <dbReference type="PROSITE-ProRule" id="PRU00560"/>
    </source>
</evidence>
<evidence type="ECO:0000259" key="17">
    <source>
        <dbReference type="PROSITE" id="PS51217"/>
    </source>
</evidence>
<evidence type="ECO:0000313" key="18">
    <source>
        <dbReference type="EMBL" id="MBP2622584.1"/>
    </source>
</evidence>